<dbReference type="InterPro" id="IPR005162">
    <property type="entry name" value="Retrotrans_gag_dom"/>
</dbReference>
<feature type="signal peptide" evidence="1">
    <location>
        <begin position="1"/>
        <end position="20"/>
    </location>
</feature>
<comment type="caution">
    <text evidence="3">The sequence shown here is derived from an EMBL/GenBank/DDBJ whole genome shotgun (WGS) entry which is preliminary data.</text>
</comment>
<evidence type="ECO:0000259" key="2">
    <source>
        <dbReference type="Pfam" id="PF03732"/>
    </source>
</evidence>
<name>A0A9J6CYV2_RHIMP</name>
<dbReference type="Pfam" id="PF03732">
    <property type="entry name" value="Retrotrans_gag"/>
    <property type="match status" value="1"/>
</dbReference>
<sequence>MKLWWWFVCGFDSWEQFTAAFRSEFSSVDAKHRLKAELGQGTQHLEENLKDFINATAMFYDRIGEEVTEAEKVQRVLRQVHPQLQDLAEGHAYNDLAKLVKAADDLM</sequence>
<keyword evidence="4" id="KW-1185">Reference proteome</keyword>
<reference evidence="3" key="2">
    <citation type="submission" date="2021-09" db="EMBL/GenBank/DDBJ databases">
        <authorList>
            <person name="Jia N."/>
            <person name="Wang J."/>
            <person name="Shi W."/>
            <person name="Du L."/>
            <person name="Sun Y."/>
            <person name="Zhan W."/>
            <person name="Jiang J."/>
            <person name="Wang Q."/>
            <person name="Zhang B."/>
            <person name="Ji P."/>
            <person name="Sakyi L.B."/>
            <person name="Cui X."/>
            <person name="Yuan T."/>
            <person name="Jiang B."/>
            <person name="Yang W."/>
            <person name="Lam T.T.-Y."/>
            <person name="Chang Q."/>
            <person name="Ding S."/>
            <person name="Wang X."/>
            <person name="Zhu J."/>
            <person name="Ruan X."/>
            <person name="Zhao L."/>
            <person name="Wei J."/>
            <person name="Que T."/>
            <person name="Du C."/>
            <person name="Cheng J."/>
            <person name="Dai P."/>
            <person name="Han X."/>
            <person name="Huang E."/>
            <person name="Gao Y."/>
            <person name="Liu J."/>
            <person name="Shao H."/>
            <person name="Ye R."/>
            <person name="Li L."/>
            <person name="Wei W."/>
            <person name="Wang X."/>
            <person name="Wang C."/>
            <person name="Huo Q."/>
            <person name="Li W."/>
            <person name="Guo W."/>
            <person name="Chen H."/>
            <person name="Chen S."/>
            <person name="Zhou L."/>
            <person name="Zhou L."/>
            <person name="Ni X."/>
            <person name="Tian J."/>
            <person name="Zhou Y."/>
            <person name="Sheng Y."/>
            <person name="Liu T."/>
            <person name="Pan Y."/>
            <person name="Xia L."/>
            <person name="Li J."/>
            <person name="Zhao F."/>
            <person name="Cao W."/>
        </authorList>
    </citation>
    <scope>NUCLEOTIDE SEQUENCE</scope>
    <source>
        <strain evidence="3">Rmic-2018</strain>
        <tissue evidence="3">Larvae</tissue>
    </source>
</reference>
<dbReference type="AlphaFoldDB" id="A0A9J6CYV2"/>
<evidence type="ECO:0000313" key="3">
    <source>
        <dbReference type="EMBL" id="KAH7957960.1"/>
    </source>
</evidence>
<gene>
    <name evidence="3" type="ORF">HPB51_028055</name>
</gene>
<organism evidence="3 4">
    <name type="scientific">Rhipicephalus microplus</name>
    <name type="common">Cattle tick</name>
    <name type="synonym">Boophilus microplus</name>
    <dbReference type="NCBI Taxonomy" id="6941"/>
    <lineage>
        <taxon>Eukaryota</taxon>
        <taxon>Metazoa</taxon>
        <taxon>Ecdysozoa</taxon>
        <taxon>Arthropoda</taxon>
        <taxon>Chelicerata</taxon>
        <taxon>Arachnida</taxon>
        <taxon>Acari</taxon>
        <taxon>Parasitiformes</taxon>
        <taxon>Ixodida</taxon>
        <taxon>Ixodoidea</taxon>
        <taxon>Ixodidae</taxon>
        <taxon>Rhipicephalinae</taxon>
        <taxon>Rhipicephalus</taxon>
        <taxon>Boophilus</taxon>
    </lineage>
</organism>
<evidence type="ECO:0000256" key="1">
    <source>
        <dbReference type="SAM" id="SignalP"/>
    </source>
</evidence>
<accession>A0A9J6CYV2</accession>
<feature type="domain" description="Retrotransposon gag" evidence="2">
    <location>
        <begin position="11"/>
        <end position="78"/>
    </location>
</feature>
<evidence type="ECO:0000313" key="4">
    <source>
        <dbReference type="Proteomes" id="UP000821866"/>
    </source>
</evidence>
<reference evidence="3" key="1">
    <citation type="journal article" date="2020" name="Cell">
        <title>Large-Scale Comparative Analyses of Tick Genomes Elucidate Their Genetic Diversity and Vector Capacities.</title>
        <authorList>
            <consortium name="Tick Genome and Microbiome Consortium (TIGMIC)"/>
            <person name="Jia N."/>
            <person name="Wang J."/>
            <person name="Shi W."/>
            <person name="Du L."/>
            <person name="Sun Y."/>
            <person name="Zhan W."/>
            <person name="Jiang J.F."/>
            <person name="Wang Q."/>
            <person name="Zhang B."/>
            <person name="Ji P."/>
            <person name="Bell-Sakyi L."/>
            <person name="Cui X.M."/>
            <person name="Yuan T.T."/>
            <person name="Jiang B.G."/>
            <person name="Yang W.F."/>
            <person name="Lam T.T."/>
            <person name="Chang Q.C."/>
            <person name="Ding S.J."/>
            <person name="Wang X.J."/>
            <person name="Zhu J.G."/>
            <person name="Ruan X.D."/>
            <person name="Zhao L."/>
            <person name="Wei J.T."/>
            <person name="Ye R.Z."/>
            <person name="Que T.C."/>
            <person name="Du C.H."/>
            <person name="Zhou Y.H."/>
            <person name="Cheng J.X."/>
            <person name="Dai P.F."/>
            <person name="Guo W.B."/>
            <person name="Han X.H."/>
            <person name="Huang E.J."/>
            <person name="Li L.F."/>
            <person name="Wei W."/>
            <person name="Gao Y.C."/>
            <person name="Liu J.Z."/>
            <person name="Shao H.Z."/>
            <person name="Wang X."/>
            <person name="Wang C.C."/>
            <person name="Yang T.C."/>
            <person name="Huo Q.B."/>
            <person name="Li W."/>
            <person name="Chen H.Y."/>
            <person name="Chen S.E."/>
            <person name="Zhou L.G."/>
            <person name="Ni X.B."/>
            <person name="Tian J.H."/>
            <person name="Sheng Y."/>
            <person name="Liu T."/>
            <person name="Pan Y.S."/>
            <person name="Xia L.Y."/>
            <person name="Li J."/>
            <person name="Zhao F."/>
            <person name="Cao W.C."/>
        </authorList>
    </citation>
    <scope>NUCLEOTIDE SEQUENCE</scope>
    <source>
        <strain evidence="3">Rmic-2018</strain>
    </source>
</reference>
<proteinExistence type="predicted"/>
<dbReference type="EMBL" id="JABSTU010004690">
    <property type="protein sequence ID" value="KAH7957960.1"/>
    <property type="molecule type" value="Genomic_DNA"/>
</dbReference>
<keyword evidence="1" id="KW-0732">Signal</keyword>
<protein>
    <recommendedName>
        <fullName evidence="2">Retrotransposon gag domain-containing protein</fullName>
    </recommendedName>
</protein>
<feature type="chain" id="PRO_5039950976" description="Retrotransposon gag domain-containing protein" evidence="1">
    <location>
        <begin position="21"/>
        <end position="107"/>
    </location>
</feature>
<dbReference type="Proteomes" id="UP000821866">
    <property type="component" value="Unassembled WGS sequence"/>
</dbReference>